<dbReference type="AlphaFoldDB" id="D1C9V8"/>
<keyword evidence="3" id="KW-1185">Reference proteome</keyword>
<accession>D1C9V8</accession>
<gene>
    <name evidence="2" type="ordered locus">Sthe_3201</name>
</gene>
<dbReference type="RefSeq" id="WP_012873636.1">
    <property type="nucleotide sequence ID" value="NC_013524.1"/>
</dbReference>
<dbReference type="Pfam" id="PF13400">
    <property type="entry name" value="Tad"/>
    <property type="match status" value="1"/>
</dbReference>
<sequence>MMWETMRRWLWHARARGQVLVLFAVALVGMIGMTGLAIDLGYTFSQKRAIQNAADAGALAGAQYLTKSTPDTRYPVRNEVAQVVAQNGFGGATPQLVSCQYVDASDNLLGDCSQEPPDEATGVEVRVRETHRTFFIQIVPGAPDTASTEAMARARVFKVTNAPGDAPFVVCGYDTELAGGGTFSILKPGTNEIDPAAIGKTFRIHAPQGISRCGTGNAFKGLVGDNDEENIPIPGIWEGTPGTRASIRIKVPGLRGCRPGSSVNDCILLLPIADSGEGNGSHIKFHVVAVAAFWIQECHANCHEGTLIGPYVIGPGDGWLPDPGDSWQLGDNGLLMIRLVA</sequence>
<evidence type="ECO:0000313" key="2">
    <source>
        <dbReference type="EMBL" id="ACZ40601.1"/>
    </source>
</evidence>
<dbReference type="Proteomes" id="UP000002027">
    <property type="component" value="Chromosome 2"/>
</dbReference>
<dbReference type="STRING" id="479434.Sthe_3201"/>
<dbReference type="eggNOG" id="COG4961">
    <property type="taxonomic scope" value="Bacteria"/>
</dbReference>
<dbReference type="InterPro" id="IPR028087">
    <property type="entry name" value="Tad_N"/>
</dbReference>
<evidence type="ECO:0000313" key="3">
    <source>
        <dbReference type="Proteomes" id="UP000002027"/>
    </source>
</evidence>
<dbReference type="EMBL" id="CP001824">
    <property type="protein sequence ID" value="ACZ40601.1"/>
    <property type="molecule type" value="Genomic_DNA"/>
</dbReference>
<name>D1C9V8_SPHTD</name>
<proteinExistence type="predicted"/>
<dbReference type="OrthoDB" id="8595764at2"/>
<protein>
    <recommendedName>
        <fullName evidence="1">Putative Flp pilus-assembly TadG-like N-terminal domain-containing protein</fullName>
    </recommendedName>
</protein>
<organism evidence="2 3">
    <name type="scientific">Sphaerobacter thermophilus (strain ATCC 49802 / DSM 20745 / KCCM 41009 / NCIMB 13125 / S 6022)</name>
    <dbReference type="NCBI Taxonomy" id="479434"/>
    <lineage>
        <taxon>Bacteria</taxon>
        <taxon>Pseudomonadati</taxon>
        <taxon>Thermomicrobiota</taxon>
        <taxon>Thermomicrobia</taxon>
        <taxon>Sphaerobacterales</taxon>
        <taxon>Sphaerobacterineae</taxon>
        <taxon>Sphaerobacteraceae</taxon>
        <taxon>Sphaerobacter</taxon>
    </lineage>
</organism>
<dbReference type="HOGENOM" id="CLU_813556_0_0_0"/>
<dbReference type="InParanoid" id="D1C9V8"/>
<evidence type="ECO:0000259" key="1">
    <source>
        <dbReference type="Pfam" id="PF13400"/>
    </source>
</evidence>
<reference evidence="3" key="1">
    <citation type="submission" date="2009-11" db="EMBL/GenBank/DDBJ databases">
        <title>The complete chromosome 2 of Sphaerobacter thermophilus DSM 20745.</title>
        <authorList>
            <person name="Lucas S."/>
            <person name="Copeland A."/>
            <person name="Lapidus A."/>
            <person name="Glavina del Rio T."/>
            <person name="Dalin E."/>
            <person name="Tice H."/>
            <person name="Bruce D."/>
            <person name="Goodwin L."/>
            <person name="Pitluck S."/>
            <person name="Kyrpides N."/>
            <person name="Mavromatis K."/>
            <person name="Ivanova N."/>
            <person name="Mikhailova N."/>
            <person name="LaButti K.M."/>
            <person name="Clum A."/>
            <person name="Sun H.I."/>
            <person name="Brettin T."/>
            <person name="Detter J.C."/>
            <person name="Han C."/>
            <person name="Larimer F."/>
            <person name="Land M."/>
            <person name="Hauser L."/>
            <person name="Markowitz V."/>
            <person name="Cheng J.F."/>
            <person name="Hugenholtz P."/>
            <person name="Woyke T."/>
            <person name="Wu D."/>
            <person name="Steenblock K."/>
            <person name="Schneider S."/>
            <person name="Pukall R."/>
            <person name="Goeker M."/>
            <person name="Klenk H.P."/>
            <person name="Eisen J.A."/>
        </authorList>
    </citation>
    <scope>NUCLEOTIDE SEQUENCE [LARGE SCALE GENOMIC DNA]</scope>
    <source>
        <strain evidence="3">ATCC 49802 / DSM 20745 / S 6022</strain>
    </source>
</reference>
<dbReference type="KEGG" id="sti:Sthe_3201"/>
<feature type="domain" description="Putative Flp pilus-assembly TadG-like N-terminal" evidence="1">
    <location>
        <begin position="17"/>
        <end position="63"/>
    </location>
</feature>
<reference evidence="2 3" key="2">
    <citation type="journal article" date="2010" name="Stand. Genomic Sci.">
        <title>Complete genome sequence of Desulfohalobium retbaense type strain (HR(100)).</title>
        <authorList>
            <person name="Spring S."/>
            <person name="Nolan M."/>
            <person name="Lapidus A."/>
            <person name="Glavina Del Rio T."/>
            <person name="Copeland A."/>
            <person name="Tice H."/>
            <person name="Cheng J.F."/>
            <person name="Lucas S."/>
            <person name="Land M."/>
            <person name="Chen F."/>
            <person name="Bruce D."/>
            <person name="Goodwin L."/>
            <person name="Pitluck S."/>
            <person name="Ivanova N."/>
            <person name="Mavromatis K."/>
            <person name="Mikhailova N."/>
            <person name="Pati A."/>
            <person name="Chen A."/>
            <person name="Palaniappan K."/>
            <person name="Hauser L."/>
            <person name="Chang Y.J."/>
            <person name="Jeffries C.D."/>
            <person name="Munk C."/>
            <person name="Kiss H."/>
            <person name="Chain P."/>
            <person name="Han C."/>
            <person name="Brettin T."/>
            <person name="Detter J.C."/>
            <person name="Schuler E."/>
            <person name="Goker M."/>
            <person name="Rohde M."/>
            <person name="Bristow J."/>
            <person name="Eisen J.A."/>
            <person name="Markowitz V."/>
            <person name="Hugenholtz P."/>
            <person name="Kyrpides N.C."/>
            <person name="Klenk H.P."/>
        </authorList>
    </citation>
    <scope>NUCLEOTIDE SEQUENCE [LARGE SCALE GENOMIC DNA]</scope>
    <source>
        <strain evidence="3">ATCC 49802 / DSM 20745 / S 6022</strain>
    </source>
</reference>